<feature type="region of interest" description="Disordered" evidence="1">
    <location>
        <begin position="1"/>
        <end position="37"/>
    </location>
</feature>
<feature type="transmembrane region" description="Helical" evidence="2">
    <location>
        <begin position="251"/>
        <end position="269"/>
    </location>
</feature>
<dbReference type="PANTHER" id="PTHR43336">
    <property type="entry name" value="OXYGEN SENSOR HISTIDINE KINASE RESPONSE REGULATOR DEVS/DOSS"/>
    <property type="match status" value="1"/>
</dbReference>
<proteinExistence type="predicted"/>
<dbReference type="AlphaFoldDB" id="A0ABD3MQQ3"/>
<dbReference type="PANTHER" id="PTHR43336:SF3">
    <property type="entry name" value="GUANYLATE CYCLASE DOMAIN-CONTAINING PROTEIN"/>
    <property type="match status" value="1"/>
</dbReference>
<keyword evidence="2" id="KW-0812">Transmembrane</keyword>
<feature type="transmembrane region" description="Helical" evidence="2">
    <location>
        <begin position="379"/>
        <end position="399"/>
    </location>
</feature>
<evidence type="ECO:0000313" key="4">
    <source>
        <dbReference type="EMBL" id="KAL3765176.1"/>
    </source>
</evidence>
<evidence type="ECO:0000259" key="3">
    <source>
        <dbReference type="PROSITE" id="PS50125"/>
    </source>
</evidence>
<dbReference type="Proteomes" id="UP001530293">
    <property type="component" value="Unassembled WGS sequence"/>
</dbReference>
<dbReference type="InterPro" id="IPR029787">
    <property type="entry name" value="Nucleotide_cyclase"/>
</dbReference>
<reference evidence="4 5" key="1">
    <citation type="submission" date="2024-10" db="EMBL/GenBank/DDBJ databases">
        <title>Updated reference genomes for cyclostephanoid diatoms.</title>
        <authorList>
            <person name="Roberts W.R."/>
            <person name="Alverson A.J."/>
        </authorList>
    </citation>
    <scope>NUCLEOTIDE SEQUENCE [LARGE SCALE GENOMIC DNA]</scope>
    <source>
        <strain evidence="4 5">AJA232-27</strain>
    </source>
</reference>
<protein>
    <recommendedName>
        <fullName evidence="3">Guanylate cyclase domain-containing protein</fullName>
    </recommendedName>
</protein>
<accession>A0ABD3MQQ3</accession>
<dbReference type="SUPFAM" id="SSF55073">
    <property type="entry name" value="Nucleotide cyclase"/>
    <property type="match status" value="1"/>
</dbReference>
<organism evidence="4 5">
    <name type="scientific">Discostella pseudostelligera</name>
    <dbReference type="NCBI Taxonomy" id="259834"/>
    <lineage>
        <taxon>Eukaryota</taxon>
        <taxon>Sar</taxon>
        <taxon>Stramenopiles</taxon>
        <taxon>Ochrophyta</taxon>
        <taxon>Bacillariophyta</taxon>
        <taxon>Coscinodiscophyceae</taxon>
        <taxon>Thalassiosirophycidae</taxon>
        <taxon>Stephanodiscales</taxon>
        <taxon>Stephanodiscaceae</taxon>
        <taxon>Discostella</taxon>
    </lineage>
</organism>
<gene>
    <name evidence="4" type="ORF">ACHAWU_010367</name>
</gene>
<name>A0ABD3MQQ3_9STRA</name>
<evidence type="ECO:0000256" key="1">
    <source>
        <dbReference type="SAM" id="MobiDB-lite"/>
    </source>
</evidence>
<dbReference type="Gene3D" id="3.30.70.1230">
    <property type="entry name" value="Nucleotide cyclase"/>
    <property type="match status" value="1"/>
</dbReference>
<evidence type="ECO:0000313" key="5">
    <source>
        <dbReference type="Proteomes" id="UP001530293"/>
    </source>
</evidence>
<evidence type="ECO:0000256" key="2">
    <source>
        <dbReference type="SAM" id="Phobius"/>
    </source>
</evidence>
<sequence length="842" mass="94543">MTEVTMESQHKITDDDEQQKSHVSVSPLDNHEETTNGNGCGQWLDARKAVVNRQIDSNVTVSIMLIATTCILYGGDVRTLIAVGAGGDLASLILSSIVLVLFVTEMALLCWCKEKYLRRPNLVVLKNLLTLDSWSDRDSVFSFWAQIANASHFGSFYFWLDLLSALSIVIGFLWVNRLGRDDPYDIDSTDTDRATIAGENSARVIRMVRLVRLAKFFKYFSTDNHSFASSEGSSDATSQESHVGAEMFDRTTKKVVVGILFMLLGIPLLQPDKSQYLTKFSMKMAFEHRKWISTNVIEEIEIKQLDFVEAFLIGRSHCIDIMYNGFNDTIQLDTVSSSRSRLQEMGDEALDSCTINDDDYGTSMTALFDVTGRNREDSFLGVLLTSFVLVLLGLAILSFNQDIHVLVILPIEHMMHLVREVSENPLGKQLSRMLDNNMHNDDGMETTRLIRTISKIAGLMRVGFGEAGADIIGQNLNFSHGTDRMNLLGNGRKIHSIFGFCDVRQFTDTTECLQEEVMLFVNRIAHILHSIVVQCDGAVNKNVGDAFLLTWKIDIANVTHGCEDHNYAADKALYSFVKTMIEMCRHEDFLCKFSPRTLSELYERMPGYKCRIGCGLHFGWAIEGAIGSSKKIDASYISPHVYMTESLEGATKEYGTSILMSEPFYDLLSKEAMAGCRKVDIVKKRDSERVTSLYTYDIDLGVEFSKIKKKTCSKLPQRRKTKFSLIAVQSGPNDSDLVGSCLTGENGDGEIPTIKVTNSFPKIWRTDEDVVRARSNFSGKQREIWALGMNAFEAGQWGDARDHFNSVLDQSGGMDGPSRFLLQRMEEHNFCAPSSWQGYRQT</sequence>
<dbReference type="PROSITE" id="PS50125">
    <property type="entry name" value="GUANYLATE_CYCLASE_2"/>
    <property type="match status" value="1"/>
</dbReference>
<feature type="transmembrane region" description="Helical" evidence="2">
    <location>
        <begin position="89"/>
        <end position="112"/>
    </location>
</feature>
<dbReference type="EMBL" id="JALLBG020000097">
    <property type="protein sequence ID" value="KAL3765176.1"/>
    <property type="molecule type" value="Genomic_DNA"/>
</dbReference>
<keyword evidence="2" id="KW-0472">Membrane</keyword>
<feature type="transmembrane region" description="Helical" evidence="2">
    <location>
        <begin position="55"/>
        <end position="74"/>
    </location>
</feature>
<dbReference type="InterPro" id="IPR001054">
    <property type="entry name" value="A/G_cyclase"/>
</dbReference>
<dbReference type="CDD" id="cd07302">
    <property type="entry name" value="CHD"/>
    <property type="match status" value="1"/>
</dbReference>
<feature type="transmembrane region" description="Helical" evidence="2">
    <location>
        <begin position="156"/>
        <end position="175"/>
    </location>
</feature>
<comment type="caution">
    <text evidence="4">The sequence shown here is derived from an EMBL/GenBank/DDBJ whole genome shotgun (WGS) entry which is preliminary data.</text>
</comment>
<keyword evidence="5" id="KW-1185">Reference proteome</keyword>
<keyword evidence="2" id="KW-1133">Transmembrane helix</keyword>
<feature type="domain" description="Guanylate cyclase" evidence="3">
    <location>
        <begin position="497"/>
        <end position="648"/>
    </location>
</feature>